<dbReference type="EMBL" id="SOQX01000004">
    <property type="protein sequence ID" value="TDY01133.1"/>
    <property type="molecule type" value="Genomic_DNA"/>
</dbReference>
<dbReference type="Gene3D" id="2.30.30.220">
    <property type="entry name" value="SspB-like"/>
    <property type="match status" value="1"/>
</dbReference>
<comment type="caution">
    <text evidence="2">The sequence shown here is derived from an EMBL/GenBank/DDBJ whole genome shotgun (WGS) entry which is preliminary data.</text>
</comment>
<dbReference type="InterPro" id="IPR007481">
    <property type="entry name" value="SspB"/>
</dbReference>
<dbReference type="AlphaFoldDB" id="A0A4R8IUY9"/>
<dbReference type="GO" id="GO:0005840">
    <property type="term" value="C:ribosome"/>
    <property type="evidence" value="ECO:0007669"/>
    <property type="project" value="TreeGrafter"/>
</dbReference>
<evidence type="ECO:0000256" key="1">
    <source>
        <dbReference type="SAM" id="MobiDB-lite"/>
    </source>
</evidence>
<name>A0A4R8IUY9_9GAMM</name>
<dbReference type="GO" id="GO:0005829">
    <property type="term" value="C:cytosol"/>
    <property type="evidence" value="ECO:0007669"/>
    <property type="project" value="TreeGrafter"/>
</dbReference>
<dbReference type="Pfam" id="PF04386">
    <property type="entry name" value="SspB"/>
    <property type="match status" value="1"/>
</dbReference>
<dbReference type="RefSeq" id="WP_317622979.1">
    <property type="nucleotide sequence ID" value="NZ_SOQX01000004.1"/>
</dbReference>
<evidence type="ECO:0000313" key="3">
    <source>
        <dbReference type="Proteomes" id="UP000294914"/>
    </source>
</evidence>
<dbReference type="PANTHER" id="PTHR37486">
    <property type="entry name" value="STRINGENT STARVATION PROTEIN B"/>
    <property type="match status" value="1"/>
</dbReference>
<keyword evidence="3" id="KW-1185">Reference proteome</keyword>
<dbReference type="PIRSF" id="PIRSF005276">
    <property type="entry name" value="SspB"/>
    <property type="match status" value="1"/>
</dbReference>
<dbReference type="GO" id="GO:0045732">
    <property type="term" value="P:positive regulation of protein catabolic process"/>
    <property type="evidence" value="ECO:0007669"/>
    <property type="project" value="TreeGrafter"/>
</dbReference>
<feature type="compositionally biased region" description="Acidic residues" evidence="1">
    <location>
        <begin position="103"/>
        <end position="116"/>
    </location>
</feature>
<dbReference type="Proteomes" id="UP000294914">
    <property type="component" value="Unassembled WGS sequence"/>
</dbReference>
<feature type="region of interest" description="Disordered" evidence="1">
    <location>
        <begin position="99"/>
        <end position="130"/>
    </location>
</feature>
<protein>
    <submittedName>
        <fullName evidence="2">Stringent starvation protein B</fullName>
    </submittedName>
</protein>
<dbReference type="PANTHER" id="PTHR37486:SF1">
    <property type="entry name" value="STRINGENT STARVATION PROTEIN B"/>
    <property type="match status" value="1"/>
</dbReference>
<gene>
    <name evidence="2" type="ORF">EDC23_1879</name>
</gene>
<proteinExistence type="predicted"/>
<reference evidence="2 3" key="1">
    <citation type="submission" date="2019-03" db="EMBL/GenBank/DDBJ databases">
        <title>Genomic Encyclopedia of Type Strains, Phase IV (KMG-IV): sequencing the most valuable type-strain genomes for metagenomic binning, comparative biology and taxonomic classification.</title>
        <authorList>
            <person name="Goeker M."/>
        </authorList>
    </citation>
    <scope>NUCLEOTIDE SEQUENCE [LARGE SCALE GENOMIC DNA]</scope>
    <source>
        <strain evidence="2 3">DSM 16326</strain>
    </source>
</reference>
<dbReference type="SUPFAM" id="SSF101738">
    <property type="entry name" value="SspB-like"/>
    <property type="match status" value="1"/>
</dbReference>
<dbReference type="InterPro" id="IPR036760">
    <property type="entry name" value="SspB-like_sf"/>
</dbReference>
<accession>A0A4R8IUY9</accession>
<dbReference type="NCBIfam" id="NF008769">
    <property type="entry name" value="PRK11798.2-5"/>
    <property type="match status" value="1"/>
</dbReference>
<organism evidence="2 3">
    <name type="scientific">Thiohalophilus thiocyanatoxydans</name>
    <dbReference type="NCBI Taxonomy" id="381308"/>
    <lineage>
        <taxon>Bacteria</taxon>
        <taxon>Pseudomonadati</taxon>
        <taxon>Pseudomonadota</taxon>
        <taxon>Gammaproteobacteria</taxon>
        <taxon>Thiohalomonadales</taxon>
        <taxon>Thiohalophilaceae</taxon>
        <taxon>Thiohalophilus</taxon>
    </lineage>
</organism>
<evidence type="ECO:0000313" key="2">
    <source>
        <dbReference type="EMBL" id="TDY01133.1"/>
    </source>
</evidence>
<sequence>MSMTPSQPYLLRAIYDWIVDNQMTPYVLVNAENDAAYIPRDYVENGKIVLNVGPIAVNALELGNDYVAFNARFAGKPMEVSFPVNAVLAIYAKENGQGMVFNEADDTPPPDDDGPDDDSKSGKPNLKLVK</sequence>